<keyword evidence="2" id="KW-1185">Reference proteome</keyword>
<accession>A0AAV4SE24</accession>
<dbReference type="EMBL" id="BPLQ01007524">
    <property type="protein sequence ID" value="GIY30642.1"/>
    <property type="molecule type" value="Genomic_DNA"/>
</dbReference>
<organism evidence="1 2">
    <name type="scientific">Caerostris darwini</name>
    <dbReference type="NCBI Taxonomy" id="1538125"/>
    <lineage>
        <taxon>Eukaryota</taxon>
        <taxon>Metazoa</taxon>
        <taxon>Ecdysozoa</taxon>
        <taxon>Arthropoda</taxon>
        <taxon>Chelicerata</taxon>
        <taxon>Arachnida</taxon>
        <taxon>Araneae</taxon>
        <taxon>Araneomorphae</taxon>
        <taxon>Entelegynae</taxon>
        <taxon>Araneoidea</taxon>
        <taxon>Araneidae</taxon>
        <taxon>Caerostris</taxon>
    </lineage>
</organism>
<reference evidence="1 2" key="1">
    <citation type="submission" date="2021-06" db="EMBL/GenBank/DDBJ databases">
        <title>Caerostris darwini draft genome.</title>
        <authorList>
            <person name="Kono N."/>
            <person name="Arakawa K."/>
        </authorList>
    </citation>
    <scope>NUCLEOTIDE SEQUENCE [LARGE SCALE GENOMIC DNA]</scope>
</reference>
<dbReference type="Proteomes" id="UP001054837">
    <property type="component" value="Unassembled WGS sequence"/>
</dbReference>
<sequence>FKSIIFRTSLKHSIICLFIFQNDSNCAGGALAQMQRTTRAYFAGREDKLNSFRGRKSSSSQLLKEATQKMDGYKLSCFVNSIRPGDHSQEDGASNCK</sequence>
<name>A0AAV4SE24_9ARAC</name>
<dbReference type="AlphaFoldDB" id="A0AAV4SE24"/>
<evidence type="ECO:0000313" key="2">
    <source>
        <dbReference type="Proteomes" id="UP001054837"/>
    </source>
</evidence>
<protein>
    <submittedName>
        <fullName evidence="1">Uncharacterized protein</fullName>
    </submittedName>
</protein>
<proteinExistence type="predicted"/>
<gene>
    <name evidence="1" type="ORF">CDAR_550751</name>
</gene>
<feature type="non-terminal residue" evidence="1">
    <location>
        <position position="1"/>
    </location>
</feature>
<comment type="caution">
    <text evidence="1">The sequence shown here is derived from an EMBL/GenBank/DDBJ whole genome shotgun (WGS) entry which is preliminary data.</text>
</comment>
<evidence type="ECO:0000313" key="1">
    <source>
        <dbReference type="EMBL" id="GIY30642.1"/>
    </source>
</evidence>